<proteinExistence type="predicted"/>
<protein>
    <submittedName>
        <fullName evidence="2">Uncharacterized protein</fullName>
    </submittedName>
</protein>
<dbReference type="Proteomes" id="UP000324705">
    <property type="component" value="Chromosome 5A"/>
</dbReference>
<evidence type="ECO:0000256" key="1">
    <source>
        <dbReference type="SAM" id="MobiDB-lite"/>
    </source>
</evidence>
<dbReference type="Gramene" id="TRITD5Av1G178440.1">
    <property type="protein sequence ID" value="TRITD5Av1G178440.1"/>
    <property type="gene ID" value="TRITD5Av1G178440"/>
</dbReference>
<name>A0A9R0TWZ7_TRITD</name>
<keyword evidence="3" id="KW-1185">Reference proteome</keyword>
<organism evidence="2 3">
    <name type="scientific">Triticum turgidum subsp. durum</name>
    <name type="common">Durum wheat</name>
    <name type="synonym">Triticum durum</name>
    <dbReference type="NCBI Taxonomy" id="4567"/>
    <lineage>
        <taxon>Eukaryota</taxon>
        <taxon>Viridiplantae</taxon>
        <taxon>Streptophyta</taxon>
        <taxon>Embryophyta</taxon>
        <taxon>Tracheophyta</taxon>
        <taxon>Spermatophyta</taxon>
        <taxon>Magnoliopsida</taxon>
        <taxon>Liliopsida</taxon>
        <taxon>Poales</taxon>
        <taxon>Poaceae</taxon>
        <taxon>BOP clade</taxon>
        <taxon>Pooideae</taxon>
        <taxon>Triticodae</taxon>
        <taxon>Triticeae</taxon>
        <taxon>Triticinae</taxon>
        <taxon>Triticum</taxon>
    </lineage>
</organism>
<reference evidence="2 3" key="1">
    <citation type="submission" date="2017-09" db="EMBL/GenBank/DDBJ databases">
        <authorList>
            <consortium name="International Durum Wheat Genome Sequencing Consortium (IDWGSC)"/>
            <person name="Milanesi L."/>
        </authorList>
    </citation>
    <scope>NUCLEOTIDE SEQUENCE [LARGE SCALE GENOMIC DNA]</scope>
    <source>
        <strain evidence="3">cv. Svevo</strain>
    </source>
</reference>
<feature type="region of interest" description="Disordered" evidence="1">
    <location>
        <begin position="103"/>
        <end position="123"/>
    </location>
</feature>
<evidence type="ECO:0000313" key="3">
    <source>
        <dbReference type="Proteomes" id="UP000324705"/>
    </source>
</evidence>
<dbReference type="OMA" id="TVWPEEY"/>
<feature type="region of interest" description="Disordered" evidence="1">
    <location>
        <begin position="39"/>
        <end position="77"/>
    </location>
</feature>
<accession>A0A9R0TWZ7</accession>
<dbReference type="AlphaFoldDB" id="A0A9R0TWZ7"/>
<sequence length="123" mass="13479">MDTAGAWPHFEGQEYRTVWPEEEYRTEIKDAVAVALKAFQGQQRPADASKAPSSTDSTSEESAPSITSSDLSGLDDEHWIGGMDAGSYYANLAQGMLMEPPAAGAWREDREQDDGVDTSLWSY</sequence>
<gene>
    <name evidence="2" type="ORF">TRITD_5Av1G178440</name>
</gene>
<feature type="compositionally biased region" description="Polar residues" evidence="1">
    <location>
        <begin position="51"/>
        <end position="71"/>
    </location>
</feature>
<evidence type="ECO:0000313" key="2">
    <source>
        <dbReference type="EMBL" id="VAI20022.1"/>
    </source>
</evidence>
<dbReference type="EMBL" id="LT934119">
    <property type="protein sequence ID" value="VAI20022.1"/>
    <property type="molecule type" value="Genomic_DNA"/>
</dbReference>